<dbReference type="RefSeq" id="WP_136455860.1">
    <property type="nucleotide sequence ID" value="NZ_SRSF01000001.1"/>
</dbReference>
<evidence type="ECO:0000256" key="5">
    <source>
        <dbReference type="ARBA" id="ARBA00022857"/>
    </source>
</evidence>
<dbReference type="GO" id="GO:0016491">
    <property type="term" value="F:oxidoreductase activity"/>
    <property type="evidence" value="ECO:0007669"/>
    <property type="project" value="UniProtKB-KW"/>
</dbReference>
<dbReference type="InterPro" id="IPR000415">
    <property type="entry name" value="Nitroreductase-like"/>
</dbReference>
<comment type="caution">
    <text evidence="9">The sequence shown here is derived from an EMBL/GenBank/DDBJ whole genome shotgun (WGS) entry which is preliminary data.</text>
</comment>
<sequence length="183" mass="20445">MLPAILARKSVFPQFFTDRPVEATTIGKLIEAANLAPSHRKTEPWRFRCYLGQGKAQLMREMLDVYGREKVDAPAIEKKFGTKVEQAGAVLLIFLHRDPNESVPEWEEIAAVGAAVENLWLSLDAYGLGGYWSSPGFVCGDYGAWPGAADNERCLGIFYIGYPDAPDLPRPRGDWQDKVTWVQ</sequence>
<keyword evidence="7" id="KW-0520">NAD</keyword>
<dbReference type="EMBL" id="SRSF01000001">
    <property type="protein sequence ID" value="THH41034.1"/>
    <property type="molecule type" value="Genomic_DNA"/>
</dbReference>
<evidence type="ECO:0000313" key="10">
    <source>
        <dbReference type="Proteomes" id="UP000308528"/>
    </source>
</evidence>
<name>A0A4S4NM97_9BACT</name>
<dbReference type="Pfam" id="PF00881">
    <property type="entry name" value="Nitroreductase"/>
    <property type="match status" value="1"/>
</dbReference>
<keyword evidence="6" id="KW-0560">Oxidoreductase</keyword>
<dbReference type="Proteomes" id="UP000308528">
    <property type="component" value="Unassembled WGS sequence"/>
</dbReference>
<evidence type="ECO:0000256" key="6">
    <source>
        <dbReference type="ARBA" id="ARBA00023002"/>
    </source>
</evidence>
<dbReference type="SUPFAM" id="SSF55469">
    <property type="entry name" value="FMN-dependent nitroreductase-like"/>
    <property type="match status" value="1"/>
</dbReference>
<evidence type="ECO:0000313" key="9">
    <source>
        <dbReference type="EMBL" id="THH41034.1"/>
    </source>
</evidence>
<evidence type="ECO:0000256" key="7">
    <source>
        <dbReference type="ARBA" id="ARBA00023027"/>
    </source>
</evidence>
<keyword evidence="3" id="KW-0285">Flavoprotein</keyword>
<dbReference type="AlphaFoldDB" id="A0A4S4NM97"/>
<keyword evidence="10" id="KW-1185">Reference proteome</keyword>
<comment type="similarity">
    <text evidence="2">Belongs to the nitroreductase family.</text>
</comment>
<dbReference type="InterPro" id="IPR026021">
    <property type="entry name" value="YdjA-like"/>
</dbReference>
<dbReference type="InterPro" id="IPR052530">
    <property type="entry name" value="NAD(P)H_nitroreductase"/>
</dbReference>
<dbReference type="OrthoDB" id="9804207at2"/>
<evidence type="ECO:0000259" key="8">
    <source>
        <dbReference type="Pfam" id="PF00881"/>
    </source>
</evidence>
<organism evidence="9 10">
    <name type="scientific">Neolewinella litorea</name>
    <dbReference type="NCBI Taxonomy" id="2562452"/>
    <lineage>
        <taxon>Bacteria</taxon>
        <taxon>Pseudomonadati</taxon>
        <taxon>Bacteroidota</taxon>
        <taxon>Saprospiria</taxon>
        <taxon>Saprospirales</taxon>
        <taxon>Lewinellaceae</taxon>
        <taxon>Neolewinella</taxon>
    </lineage>
</organism>
<dbReference type="Gene3D" id="3.40.109.10">
    <property type="entry name" value="NADH Oxidase"/>
    <property type="match status" value="1"/>
</dbReference>
<gene>
    <name evidence="9" type="ORF">E4021_00105</name>
</gene>
<evidence type="ECO:0000256" key="3">
    <source>
        <dbReference type="ARBA" id="ARBA00022630"/>
    </source>
</evidence>
<keyword evidence="5" id="KW-0521">NADP</keyword>
<evidence type="ECO:0000256" key="1">
    <source>
        <dbReference type="ARBA" id="ARBA00001917"/>
    </source>
</evidence>
<dbReference type="CDD" id="cd02135">
    <property type="entry name" value="YdjA-like"/>
    <property type="match status" value="1"/>
</dbReference>
<dbReference type="InterPro" id="IPR029479">
    <property type="entry name" value="Nitroreductase"/>
</dbReference>
<evidence type="ECO:0000256" key="2">
    <source>
        <dbReference type="ARBA" id="ARBA00007118"/>
    </source>
</evidence>
<dbReference type="PANTHER" id="PTHR43821:SF1">
    <property type="entry name" value="NAD(P)H NITROREDUCTASE YDJA-RELATED"/>
    <property type="match status" value="1"/>
</dbReference>
<dbReference type="PANTHER" id="PTHR43821">
    <property type="entry name" value="NAD(P)H NITROREDUCTASE YDJA-RELATED"/>
    <property type="match status" value="1"/>
</dbReference>
<protein>
    <submittedName>
        <fullName evidence="9">Nitroreductase</fullName>
    </submittedName>
</protein>
<keyword evidence="4" id="KW-0288">FMN</keyword>
<proteinExistence type="inferred from homology"/>
<reference evidence="9 10" key="1">
    <citation type="submission" date="2019-04" db="EMBL/GenBank/DDBJ databases">
        <title>Lewinella litorea sp. nov., isolated from a marine sand.</title>
        <authorList>
            <person name="Yoon J.-H."/>
        </authorList>
    </citation>
    <scope>NUCLEOTIDE SEQUENCE [LARGE SCALE GENOMIC DNA]</scope>
    <source>
        <strain evidence="9 10">HSMS-39</strain>
    </source>
</reference>
<evidence type="ECO:0000256" key="4">
    <source>
        <dbReference type="ARBA" id="ARBA00022643"/>
    </source>
</evidence>
<comment type="cofactor">
    <cofactor evidence="1">
        <name>FMN</name>
        <dbReference type="ChEBI" id="CHEBI:58210"/>
    </cofactor>
</comment>
<accession>A0A4S4NM97</accession>
<feature type="domain" description="Nitroreductase" evidence="8">
    <location>
        <begin position="6"/>
        <end position="162"/>
    </location>
</feature>